<dbReference type="GO" id="GO:0003700">
    <property type="term" value="F:DNA-binding transcription factor activity"/>
    <property type="evidence" value="ECO:0007669"/>
    <property type="project" value="TreeGrafter"/>
</dbReference>
<dbReference type="EMBL" id="VDMA02000020">
    <property type="protein sequence ID" value="KAB8180830.1"/>
    <property type="molecule type" value="Genomic_DNA"/>
</dbReference>
<feature type="domain" description="HTH tetR-type" evidence="6">
    <location>
        <begin position="23"/>
        <end position="82"/>
    </location>
</feature>
<feature type="compositionally biased region" description="Polar residues" evidence="5">
    <location>
        <begin position="234"/>
        <end position="248"/>
    </location>
</feature>
<dbReference type="PANTHER" id="PTHR30055">
    <property type="entry name" value="HTH-TYPE TRANSCRIPTIONAL REGULATOR RUTR"/>
    <property type="match status" value="1"/>
</dbReference>
<dbReference type="InterPro" id="IPR001647">
    <property type="entry name" value="HTH_TetR"/>
</dbReference>
<dbReference type="PANTHER" id="PTHR30055:SF234">
    <property type="entry name" value="HTH-TYPE TRANSCRIPTIONAL REGULATOR BETI"/>
    <property type="match status" value="1"/>
</dbReference>
<evidence type="ECO:0000256" key="1">
    <source>
        <dbReference type="ARBA" id="ARBA00023015"/>
    </source>
</evidence>
<protein>
    <submittedName>
        <fullName evidence="7">TetR family transcriptional regulator</fullName>
    </submittedName>
</protein>
<evidence type="ECO:0000256" key="2">
    <source>
        <dbReference type="ARBA" id="ARBA00023125"/>
    </source>
</evidence>
<evidence type="ECO:0000313" key="7">
    <source>
        <dbReference type="EMBL" id="KAB8180830.1"/>
    </source>
</evidence>
<dbReference type="Pfam" id="PF21597">
    <property type="entry name" value="TetR_C_43"/>
    <property type="match status" value="1"/>
</dbReference>
<evidence type="ECO:0000256" key="5">
    <source>
        <dbReference type="SAM" id="MobiDB-lite"/>
    </source>
</evidence>
<organism evidence="7 8">
    <name type="scientific">Microbispora catharanthi</name>
    <dbReference type="NCBI Taxonomy" id="1712871"/>
    <lineage>
        <taxon>Bacteria</taxon>
        <taxon>Bacillati</taxon>
        <taxon>Actinomycetota</taxon>
        <taxon>Actinomycetes</taxon>
        <taxon>Streptosporangiales</taxon>
        <taxon>Streptosporangiaceae</taxon>
        <taxon>Microbispora</taxon>
    </lineage>
</organism>
<feature type="DNA-binding region" description="H-T-H motif" evidence="4">
    <location>
        <begin position="45"/>
        <end position="64"/>
    </location>
</feature>
<gene>
    <name evidence="7" type="ORF">FH610_031680</name>
</gene>
<keyword evidence="1" id="KW-0805">Transcription regulation</keyword>
<dbReference type="AlphaFoldDB" id="A0A5N6BKN9"/>
<keyword evidence="8" id="KW-1185">Reference proteome</keyword>
<keyword evidence="2 4" id="KW-0238">DNA-binding</keyword>
<proteinExistence type="predicted"/>
<dbReference type="SUPFAM" id="SSF48498">
    <property type="entry name" value="Tetracyclin repressor-like, C-terminal domain"/>
    <property type="match status" value="1"/>
</dbReference>
<reference evidence="7 8" key="1">
    <citation type="submission" date="2019-10" db="EMBL/GenBank/DDBJ databases">
        <title>Nonomuraea sp. nov., isolated from Phyllanthus amarus.</title>
        <authorList>
            <person name="Klykleung N."/>
            <person name="Tanasupawat S."/>
        </authorList>
    </citation>
    <scope>NUCLEOTIDE SEQUENCE [LARGE SCALE GENOMIC DNA]</scope>
    <source>
        <strain evidence="7 8">CR1-09</strain>
    </source>
</reference>
<dbReference type="GO" id="GO:0000976">
    <property type="term" value="F:transcription cis-regulatory region binding"/>
    <property type="evidence" value="ECO:0007669"/>
    <property type="project" value="TreeGrafter"/>
</dbReference>
<dbReference type="InterPro" id="IPR009057">
    <property type="entry name" value="Homeodomain-like_sf"/>
</dbReference>
<keyword evidence="3" id="KW-0804">Transcription</keyword>
<dbReference type="SUPFAM" id="SSF46689">
    <property type="entry name" value="Homeodomain-like"/>
    <property type="match status" value="1"/>
</dbReference>
<dbReference type="InterPro" id="IPR049445">
    <property type="entry name" value="TetR_SbtR-like_C"/>
</dbReference>
<dbReference type="Proteomes" id="UP000313066">
    <property type="component" value="Unassembled WGS sequence"/>
</dbReference>
<evidence type="ECO:0000259" key="6">
    <source>
        <dbReference type="PROSITE" id="PS50977"/>
    </source>
</evidence>
<dbReference type="Pfam" id="PF00440">
    <property type="entry name" value="TetR_N"/>
    <property type="match status" value="1"/>
</dbReference>
<comment type="caution">
    <text evidence="7">The sequence shown here is derived from an EMBL/GenBank/DDBJ whole genome shotgun (WGS) entry which is preliminary data.</text>
</comment>
<dbReference type="Gene3D" id="1.10.357.10">
    <property type="entry name" value="Tetracycline Repressor, domain 2"/>
    <property type="match status" value="1"/>
</dbReference>
<dbReference type="InterPro" id="IPR036271">
    <property type="entry name" value="Tet_transcr_reg_TetR-rel_C_sf"/>
</dbReference>
<evidence type="ECO:0000313" key="8">
    <source>
        <dbReference type="Proteomes" id="UP000313066"/>
    </source>
</evidence>
<dbReference type="InterPro" id="IPR050109">
    <property type="entry name" value="HTH-type_TetR-like_transc_reg"/>
</dbReference>
<dbReference type="PRINTS" id="PR00455">
    <property type="entry name" value="HTHTETR"/>
</dbReference>
<accession>A0A5N6BKN9</accession>
<name>A0A5N6BKN9_9ACTN</name>
<feature type="region of interest" description="Disordered" evidence="5">
    <location>
        <begin position="203"/>
        <end position="248"/>
    </location>
</feature>
<dbReference type="PROSITE" id="PS50977">
    <property type="entry name" value="HTH_TETR_2"/>
    <property type="match status" value="1"/>
</dbReference>
<evidence type="ECO:0000256" key="4">
    <source>
        <dbReference type="PROSITE-ProRule" id="PRU00335"/>
    </source>
</evidence>
<evidence type="ECO:0000256" key="3">
    <source>
        <dbReference type="ARBA" id="ARBA00023163"/>
    </source>
</evidence>
<sequence length="248" mass="26734">MSAEASRMPAVPEGALGLRADARQNRDRIVEVARRLFADRGLDVPMATIARHAGVGVATLYRRFPTKEALVTEVFADQFEACVSVVDDALADPDPWRGFCTAIEKICGMHAADRGFSTAFVAAFPEAIEIERERDRAIQAFAELTRRAKAAGRLRADFSPDDLALLLMANCGVITGSAEEAEAASRRLVAYLLSALRAEQADPLPPPARLSLHDVLNSPASATRPVRRADSGPTAHQETTARQGTGDR</sequence>